<proteinExistence type="predicted"/>
<accession>A0ABY7GKV2</accession>
<gene>
    <name evidence="1" type="ORF">NM686_001005</name>
</gene>
<organism evidence="1 2">
    <name type="scientific">Methylomonas rapida</name>
    <dbReference type="NCBI Taxonomy" id="2963939"/>
    <lineage>
        <taxon>Bacteria</taxon>
        <taxon>Pseudomonadati</taxon>
        <taxon>Pseudomonadota</taxon>
        <taxon>Gammaproteobacteria</taxon>
        <taxon>Methylococcales</taxon>
        <taxon>Methylococcaceae</taxon>
        <taxon>Methylomonas</taxon>
    </lineage>
</organism>
<dbReference type="Proteomes" id="UP001162780">
    <property type="component" value="Chromosome"/>
</dbReference>
<protein>
    <submittedName>
        <fullName evidence="1">Uncharacterized protein</fullName>
    </submittedName>
</protein>
<keyword evidence="2" id="KW-1185">Reference proteome</keyword>
<dbReference type="EMBL" id="CP113517">
    <property type="protein sequence ID" value="WAR45118.1"/>
    <property type="molecule type" value="Genomic_DNA"/>
</dbReference>
<evidence type="ECO:0000313" key="1">
    <source>
        <dbReference type="EMBL" id="WAR45118.1"/>
    </source>
</evidence>
<reference evidence="1" key="1">
    <citation type="submission" date="2022-11" db="EMBL/GenBank/DDBJ databases">
        <title>Methylomonas rapida sp. nov., Carotenoid-Producing Obligate Methanotrophs with High Growth Characteristics and Biotechnological Potential.</title>
        <authorList>
            <person name="Tikhonova E.N."/>
            <person name="Suleimanov R.Z."/>
            <person name="Miroshnikov K."/>
            <person name="Oshkin I.Y."/>
            <person name="Belova S.E."/>
            <person name="Danilova O.V."/>
            <person name="Ashikhmin A."/>
            <person name="Konopkin A."/>
            <person name="But S.Y."/>
            <person name="Khmelenina V.N."/>
            <person name="Kuznetsov N."/>
            <person name="Pimenov N.V."/>
            <person name="Dedysh S.N."/>
        </authorList>
    </citation>
    <scope>NUCLEOTIDE SEQUENCE</scope>
    <source>
        <strain evidence="1">MP1</strain>
    </source>
</reference>
<name>A0ABY7GKV2_9GAMM</name>
<evidence type="ECO:0000313" key="2">
    <source>
        <dbReference type="Proteomes" id="UP001162780"/>
    </source>
</evidence>
<sequence>MVQTTEFDLNDALAQIKLAIKSLKDLQAENDEDDVFYAANKLNSVLRTVHDNYRSWNGDAIREFVLSKNDPLRYINVKSDQFDRMVRNIQEEMIVKFSRH</sequence>
<dbReference type="RefSeq" id="WP_255190085.1">
    <property type="nucleotide sequence ID" value="NZ_CP113517.1"/>
</dbReference>